<dbReference type="GO" id="GO:0008800">
    <property type="term" value="F:beta-lactamase activity"/>
    <property type="evidence" value="ECO:0007669"/>
    <property type="project" value="InterPro"/>
</dbReference>
<feature type="domain" description="Beta-lactamase class A catalytic" evidence="2">
    <location>
        <begin position="38"/>
        <end position="253"/>
    </location>
</feature>
<evidence type="ECO:0000256" key="1">
    <source>
        <dbReference type="SAM" id="MobiDB-lite"/>
    </source>
</evidence>
<sequence length="280" mass="29740">MAVSAVTSSCSRASENHNPPAISPHFAALEQEFAGRLGVYALDTGSGTALGNRQSERFLMCSTVKVFIVSAILTRRRTEPGLLEKRIHYTNADILDWAPVTPAHIADGMTVEELCAAAVSHSDNTAANLLIAELGGPEETEKFVRSIGDSTTNTDRTETDLDIPDGDKDTSTPEQLVSNLRTLVLGDALDREGRDKLIGWMKANTTGEQSIRAGVPHGWEVGDKTGSGSRGESNDIAVIWPPNRAPILLAVLTAPDDPTSTKGKLTIAQATRQAISALGA</sequence>
<dbReference type="STRING" id="948102.BKG76_11535"/>
<gene>
    <name evidence="3" type="ORF">BKG76_11535</name>
</gene>
<dbReference type="AlphaFoldDB" id="A0A1S1L6B7"/>
<dbReference type="PRINTS" id="PR00118">
    <property type="entry name" value="BLACTAMASEA"/>
</dbReference>
<accession>A0A1S1L6B7</accession>
<proteinExistence type="predicted"/>
<evidence type="ECO:0000313" key="3">
    <source>
        <dbReference type="EMBL" id="OHU21291.1"/>
    </source>
</evidence>
<feature type="compositionally biased region" description="Basic and acidic residues" evidence="1">
    <location>
        <begin position="155"/>
        <end position="171"/>
    </location>
</feature>
<organism evidence="3 4">
    <name type="scientific">Mycobacteroides franklinii</name>
    <dbReference type="NCBI Taxonomy" id="948102"/>
    <lineage>
        <taxon>Bacteria</taxon>
        <taxon>Bacillati</taxon>
        <taxon>Actinomycetota</taxon>
        <taxon>Actinomycetes</taxon>
        <taxon>Mycobacteriales</taxon>
        <taxon>Mycobacteriaceae</taxon>
        <taxon>Mycobacteroides</taxon>
    </lineage>
</organism>
<dbReference type="NCBIfam" id="NF033103">
    <property type="entry name" value="bla_class_A"/>
    <property type="match status" value="1"/>
</dbReference>
<name>A0A1S1L6B7_9MYCO</name>
<dbReference type="PANTHER" id="PTHR35333">
    <property type="entry name" value="BETA-LACTAMASE"/>
    <property type="match status" value="1"/>
</dbReference>
<dbReference type="InterPro" id="IPR000871">
    <property type="entry name" value="Beta-lactam_class-A"/>
</dbReference>
<protein>
    <submittedName>
        <fullName evidence="3">Class A beta-lactamase</fullName>
    </submittedName>
</protein>
<evidence type="ECO:0000313" key="4">
    <source>
        <dbReference type="Proteomes" id="UP000179616"/>
    </source>
</evidence>
<dbReference type="Proteomes" id="UP000179616">
    <property type="component" value="Unassembled WGS sequence"/>
</dbReference>
<dbReference type="GO" id="GO:0030655">
    <property type="term" value="P:beta-lactam antibiotic catabolic process"/>
    <property type="evidence" value="ECO:0007669"/>
    <property type="project" value="InterPro"/>
</dbReference>
<dbReference type="Pfam" id="PF13354">
    <property type="entry name" value="Beta-lactamase2"/>
    <property type="match status" value="1"/>
</dbReference>
<dbReference type="Gene3D" id="3.40.710.10">
    <property type="entry name" value="DD-peptidase/beta-lactamase superfamily"/>
    <property type="match status" value="1"/>
</dbReference>
<dbReference type="InterPro" id="IPR045155">
    <property type="entry name" value="Beta-lactam_cat"/>
</dbReference>
<dbReference type="PANTHER" id="PTHR35333:SF3">
    <property type="entry name" value="BETA-LACTAMASE-TYPE TRANSPEPTIDASE FOLD CONTAINING PROTEIN"/>
    <property type="match status" value="1"/>
</dbReference>
<dbReference type="SUPFAM" id="SSF56601">
    <property type="entry name" value="beta-lactamase/transpeptidase-like"/>
    <property type="match status" value="1"/>
</dbReference>
<feature type="region of interest" description="Disordered" evidence="1">
    <location>
        <begin position="146"/>
        <end position="172"/>
    </location>
</feature>
<dbReference type="EMBL" id="MLIK01000019">
    <property type="protein sequence ID" value="OHU21291.1"/>
    <property type="molecule type" value="Genomic_DNA"/>
</dbReference>
<reference evidence="3 4" key="1">
    <citation type="submission" date="2016-10" db="EMBL/GenBank/DDBJ databases">
        <title>Evaluation of Human, Veterinary and Environmental Mycobacterium chelonae Isolates by Core Genome Phylogenomic Analysis, Targeted Gene Comparison, and Anti-microbial Susceptibility Patterns: A Tale of Mistaken Identities.</title>
        <authorList>
            <person name="Fogelson S.B."/>
            <person name="Camus A.C."/>
            <person name="Lorenz W."/>
            <person name="Vasireddy R."/>
            <person name="Vasireddy S."/>
            <person name="Smith T."/>
            <person name="Brown-Elliott B.A."/>
            <person name="Wallace R.J.Jr."/>
            <person name="Hasan N.A."/>
            <person name="Reischl U."/>
            <person name="Sanchez S."/>
        </authorList>
    </citation>
    <scope>NUCLEOTIDE SEQUENCE [LARGE SCALE GENOMIC DNA]</scope>
    <source>
        <strain evidence="3 4">1559</strain>
    </source>
</reference>
<dbReference type="GO" id="GO:0046677">
    <property type="term" value="P:response to antibiotic"/>
    <property type="evidence" value="ECO:0007669"/>
    <property type="project" value="InterPro"/>
</dbReference>
<comment type="caution">
    <text evidence="3">The sequence shown here is derived from an EMBL/GenBank/DDBJ whole genome shotgun (WGS) entry which is preliminary data.</text>
</comment>
<dbReference type="InterPro" id="IPR012338">
    <property type="entry name" value="Beta-lactam/transpept-like"/>
</dbReference>
<evidence type="ECO:0000259" key="2">
    <source>
        <dbReference type="Pfam" id="PF13354"/>
    </source>
</evidence>